<feature type="compositionally biased region" description="Polar residues" evidence="1">
    <location>
        <begin position="1"/>
        <end position="15"/>
    </location>
</feature>
<feature type="compositionally biased region" description="Low complexity" evidence="1">
    <location>
        <begin position="51"/>
        <end position="68"/>
    </location>
</feature>
<evidence type="ECO:0000313" key="3">
    <source>
        <dbReference type="Proteomes" id="UP000829720"/>
    </source>
</evidence>
<feature type="compositionally biased region" description="Low complexity" evidence="1">
    <location>
        <begin position="160"/>
        <end position="183"/>
    </location>
</feature>
<evidence type="ECO:0000256" key="1">
    <source>
        <dbReference type="SAM" id="MobiDB-lite"/>
    </source>
</evidence>
<protein>
    <submittedName>
        <fullName evidence="2">Uncharacterized protein</fullName>
    </submittedName>
</protein>
<proteinExistence type="predicted"/>
<organism evidence="2 3">
    <name type="scientific">Albula goreensis</name>
    <dbReference type="NCBI Taxonomy" id="1534307"/>
    <lineage>
        <taxon>Eukaryota</taxon>
        <taxon>Metazoa</taxon>
        <taxon>Chordata</taxon>
        <taxon>Craniata</taxon>
        <taxon>Vertebrata</taxon>
        <taxon>Euteleostomi</taxon>
        <taxon>Actinopterygii</taxon>
        <taxon>Neopterygii</taxon>
        <taxon>Teleostei</taxon>
        <taxon>Albuliformes</taxon>
        <taxon>Albulidae</taxon>
        <taxon>Albula</taxon>
    </lineage>
</organism>
<keyword evidence="3" id="KW-1185">Reference proteome</keyword>
<dbReference type="Proteomes" id="UP000829720">
    <property type="component" value="Unassembled WGS sequence"/>
</dbReference>
<comment type="caution">
    <text evidence="2">The sequence shown here is derived from an EMBL/GenBank/DDBJ whole genome shotgun (WGS) entry which is preliminary data.</text>
</comment>
<feature type="region of interest" description="Disordered" evidence="1">
    <location>
        <begin position="206"/>
        <end position="228"/>
    </location>
</feature>
<dbReference type="OrthoDB" id="8964777at2759"/>
<name>A0A8T3DKX9_9TELE</name>
<evidence type="ECO:0000313" key="2">
    <source>
        <dbReference type="EMBL" id="KAI1896504.1"/>
    </source>
</evidence>
<feature type="region of interest" description="Disordered" evidence="1">
    <location>
        <begin position="149"/>
        <end position="183"/>
    </location>
</feature>
<feature type="compositionally biased region" description="Basic and acidic residues" evidence="1">
    <location>
        <begin position="36"/>
        <end position="48"/>
    </location>
</feature>
<sequence length="228" mass="23887">MTSGIPEISNNSSCSGKVPHTSAASRLKHLQQSSPEKSKTGKQREDFLKIQGQQQGQHGSRSSSSSLSEARSITFSSRLLSSALPSSTTVFAPDLKKYSQEGVLSSSLPACSSSAKALLTNLSASSLSTEALLSSTLCQRLVREHCTSSNPLPVSSGHYPPTATTTASSPNFTSPSTSPSSPSHLTSLTLCSLGIKPTNRTLQFSGLNSFKEHSSKTMPKPVSPGSTQ</sequence>
<feature type="region of interest" description="Disordered" evidence="1">
    <location>
        <begin position="1"/>
        <end position="69"/>
    </location>
</feature>
<gene>
    <name evidence="2" type="ORF">AGOR_G00095460</name>
</gene>
<reference evidence="2" key="1">
    <citation type="submission" date="2021-01" db="EMBL/GenBank/DDBJ databases">
        <authorList>
            <person name="Zahm M."/>
            <person name="Roques C."/>
            <person name="Cabau C."/>
            <person name="Klopp C."/>
            <person name="Donnadieu C."/>
            <person name="Jouanno E."/>
            <person name="Lampietro C."/>
            <person name="Louis A."/>
            <person name="Herpin A."/>
            <person name="Echchiki A."/>
            <person name="Berthelot C."/>
            <person name="Parey E."/>
            <person name="Roest-Crollius H."/>
            <person name="Braasch I."/>
            <person name="Postlethwait J."/>
            <person name="Bobe J."/>
            <person name="Montfort J."/>
            <person name="Bouchez O."/>
            <person name="Begum T."/>
            <person name="Mejri S."/>
            <person name="Adams A."/>
            <person name="Chen W.-J."/>
            <person name="Guiguen Y."/>
        </authorList>
    </citation>
    <scope>NUCLEOTIDE SEQUENCE</scope>
    <source>
        <tissue evidence="2">Blood</tissue>
    </source>
</reference>
<dbReference type="EMBL" id="JAERUA010000008">
    <property type="protein sequence ID" value="KAI1896504.1"/>
    <property type="molecule type" value="Genomic_DNA"/>
</dbReference>
<dbReference type="AlphaFoldDB" id="A0A8T3DKX9"/>
<accession>A0A8T3DKX9</accession>